<dbReference type="EC" id="2.6.1.-" evidence="3"/>
<comment type="cofactor">
    <cofactor evidence="1 3">
        <name>pyridoxal 5'-phosphate</name>
        <dbReference type="ChEBI" id="CHEBI:597326"/>
    </cofactor>
</comment>
<dbReference type="InterPro" id="IPR004838">
    <property type="entry name" value="NHTrfase_class1_PyrdxlP-BS"/>
</dbReference>
<keyword evidence="3" id="KW-0032">Aminotransferase</keyword>
<dbReference type="InterPro" id="IPR002750">
    <property type="entry name" value="CobE/GbiG_C"/>
</dbReference>
<dbReference type="InterPro" id="IPR004839">
    <property type="entry name" value="Aminotransferase_I/II_large"/>
</dbReference>
<proteinExistence type="inferred from homology"/>
<keyword evidence="3" id="KW-0808">Transferase</keyword>
<sequence length="503" mass="52761">MTTRTPAAALPAIADGPLLVAGIGASFGVSVDELRSLLEVALAGVGLTPAAIDAFATVEAKANEEALLVLAREYDVPLLLHPAAKLSRVAVPHPSDRVAEAVGTASVAEAAALLGSPDWKGRLAEQSAELLVDKTASPRATVAIARHWLADLRHHGDAELGPDLLDLAVNVAPDPLPDWLAGVLRDACANMRNYPDARSATAAVARRHGRTEDEVLLTAGAAEAFTLIAQGVSRGKAVIVHPQFTEPEVALRAAGWQVERVVLQAKGWFQLDPATVADDATLVVIGNPTNPTGVLHPRETLRQLRRPGRVLLVDEAFMDLVPDEPQSLADDPDLDGIVVVRSLTKTWGLAGLRIGYLLGDPSVITAAAAVQPHWSVSTPALAAAAGCMSVEGVREGHRRAVALTEQRGWLSIALAERGFEVAPDPAGPFVLTRHPKRQRLHAELRSAGIAVRRADTFPGLGPGWVRISVRDDAAMRQLLTALDAASSDGASSDGASSDGGDPE</sequence>
<reference evidence="8" key="1">
    <citation type="submission" date="2023-07" db="EMBL/GenBank/DDBJ databases">
        <title>30 novel species of actinomycetes from the DSMZ collection.</title>
        <authorList>
            <person name="Nouioui I."/>
        </authorList>
    </citation>
    <scope>NUCLEOTIDE SEQUENCE [LARGE SCALE GENOMIC DNA]</scope>
    <source>
        <strain evidence="8">DSM 44399</strain>
    </source>
</reference>
<keyword evidence="8" id="KW-1185">Reference proteome</keyword>
<dbReference type="PANTHER" id="PTHR42885">
    <property type="entry name" value="HISTIDINOL-PHOSPHATE AMINOTRANSFERASE-RELATED"/>
    <property type="match status" value="1"/>
</dbReference>
<evidence type="ECO:0000256" key="1">
    <source>
        <dbReference type="ARBA" id="ARBA00001933"/>
    </source>
</evidence>
<keyword evidence="7" id="KW-0456">Lyase</keyword>
<dbReference type="RefSeq" id="WP_311421727.1">
    <property type="nucleotide sequence ID" value="NZ_JAVREH010000003.1"/>
</dbReference>
<dbReference type="Gene3D" id="3.90.1150.10">
    <property type="entry name" value="Aspartate Aminotransferase, domain 1"/>
    <property type="match status" value="1"/>
</dbReference>
<accession>A0ABU2J6Q5</accession>
<dbReference type="PANTHER" id="PTHR42885:SF1">
    <property type="entry name" value="THREONINE-PHOSPHATE DECARBOXYLASE"/>
    <property type="match status" value="1"/>
</dbReference>
<evidence type="ECO:0000256" key="4">
    <source>
        <dbReference type="SAM" id="MobiDB-lite"/>
    </source>
</evidence>
<dbReference type="NCBIfam" id="NF005915">
    <property type="entry name" value="PRK07908.1"/>
    <property type="match status" value="1"/>
</dbReference>
<dbReference type="Proteomes" id="UP001183176">
    <property type="component" value="Unassembled WGS sequence"/>
</dbReference>
<dbReference type="CDD" id="cd00609">
    <property type="entry name" value="AAT_like"/>
    <property type="match status" value="1"/>
</dbReference>
<dbReference type="Pfam" id="PF00155">
    <property type="entry name" value="Aminotran_1_2"/>
    <property type="match status" value="1"/>
</dbReference>
<keyword evidence="2" id="KW-0663">Pyridoxal phosphate</keyword>
<comment type="similarity">
    <text evidence="3">Belongs to the class-I pyridoxal-phosphate-dependent aminotransferase family.</text>
</comment>
<comment type="caution">
    <text evidence="7">The sequence shown here is derived from an EMBL/GenBank/DDBJ whole genome shotgun (WGS) entry which is preliminary data.</text>
</comment>
<name>A0ABU2J6Q5_9ACTN</name>
<dbReference type="InterPro" id="IPR015421">
    <property type="entry name" value="PyrdxlP-dep_Trfase_major"/>
</dbReference>
<protein>
    <recommendedName>
        <fullName evidence="3">Aminotransferase</fullName>
        <ecNumber evidence="3">2.6.1.-</ecNumber>
    </recommendedName>
</protein>
<dbReference type="Gene3D" id="3.30.420.180">
    <property type="entry name" value="CobE/GbiG C-terminal domain"/>
    <property type="match status" value="1"/>
</dbReference>
<feature type="domain" description="CobE/GbiG C-terminal" evidence="6">
    <location>
        <begin position="19"/>
        <end position="145"/>
    </location>
</feature>
<evidence type="ECO:0000259" key="6">
    <source>
        <dbReference type="Pfam" id="PF01890"/>
    </source>
</evidence>
<dbReference type="GO" id="GO:0048472">
    <property type="term" value="F:threonine-phosphate decarboxylase activity"/>
    <property type="evidence" value="ECO:0007669"/>
    <property type="project" value="UniProtKB-EC"/>
</dbReference>
<dbReference type="Gene3D" id="3.40.640.10">
    <property type="entry name" value="Type I PLP-dependent aspartate aminotransferase-like (Major domain)"/>
    <property type="match status" value="1"/>
</dbReference>
<dbReference type="PROSITE" id="PS00105">
    <property type="entry name" value="AA_TRANSFER_CLASS_1"/>
    <property type="match status" value="1"/>
</dbReference>
<organism evidence="7 8">
    <name type="scientific">Jatrophihabitans lederbergiae</name>
    <dbReference type="NCBI Taxonomy" id="3075547"/>
    <lineage>
        <taxon>Bacteria</taxon>
        <taxon>Bacillati</taxon>
        <taxon>Actinomycetota</taxon>
        <taxon>Actinomycetes</taxon>
        <taxon>Jatrophihabitantales</taxon>
        <taxon>Jatrophihabitantaceae</taxon>
        <taxon>Jatrophihabitans</taxon>
    </lineage>
</organism>
<gene>
    <name evidence="7" type="primary">cobC</name>
    <name evidence="7" type="ORF">RM423_03330</name>
</gene>
<evidence type="ECO:0000313" key="7">
    <source>
        <dbReference type="EMBL" id="MDT0260421.1"/>
    </source>
</evidence>
<evidence type="ECO:0000256" key="2">
    <source>
        <dbReference type="ARBA" id="ARBA00022898"/>
    </source>
</evidence>
<dbReference type="Pfam" id="PF01890">
    <property type="entry name" value="CbiG_C"/>
    <property type="match status" value="1"/>
</dbReference>
<evidence type="ECO:0000259" key="5">
    <source>
        <dbReference type="Pfam" id="PF00155"/>
    </source>
</evidence>
<dbReference type="InterPro" id="IPR015422">
    <property type="entry name" value="PyrdxlP-dep_Trfase_small"/>
</dbReference>
<dbReference type="EMBL" id="JAVREH010000003">
    <property type="protein sequence ID" value="MDT0260421.1"/>
    <property type="molecule type" value="Genomic_DNA"/>
</dbReference>
<feature type="region of interest" description="Disordered" evidence="4">
    <location>
        <begin position="484"/>
        <end position="503"/>
    </location>
</feature>
<dbReference type="InterPro" id="IPR036518">
    <property type="entry name" value="CobE/GbiG_C_sf"/>
</dbReference>
<evidence type="ECO:0000256" key="3">
    <source>
        <dbReference type="RuleBase" id="RU000481"/>
    </source>
</evidence>
<evidence type="ECO:0000313" key="8">
    <source>
        <dbReference type="Proteomes" id="UP001183176"/>
    </source>
</evidence>
<dbReference type="SUPFAM" id="SSF53383">
    <property type="entry name" value="PLP-dependent transferases"/>
    <property type="match status" value="1"/>
</dbReference>
<dbReference type="SUPFAM" id="SSF159664">
    <property type="entry name" value="CobE/GbiG C-terminal domain-like"/>
    <property type="match status" value="1"/>
</dbReference>
<dbReference type="InterPro" id="IPR015424">
    <property type="entry name" value="PyrdxlP-dep_Trfase"/>
</dbReference>
<feature type="domain" description="Aminotransferase class I/classII large" evidence="5">
    <location>
        <begin position="163"/>
        <end position="482"/>
    </location>
</feature>